<sequence length="553" mass="61178">MRKKKQADTATTVPTLDIATMTEDERAALLAALNKEQKRRQAAAKKAKNRNEAQAVQDAERLYQEEQVAQGRTAARSAASRRSNDTLPMSILPDDDQHAQSTSEPGSDGFATSPAQSEVEDVDEVSSPAGYESGDDNLGTRKRHRPVRQVTSEDRATKKARASDADLETETFIRRRGAGAANLMLGDPRMLNKTLAKGPDHSKRAAAATTVVVRRPATPATASPDASSNSGESDVDSLGEGPHTPYKPVRNNKSQKRPVIEEFSPKSREMADFCRTAMCSWIANSDAFPTEGIALDKASDLARDYMHKSEDPKIERRGFRWTMTPSFRTDMKWGIKNVDARFRGDVVKDVGPIIEAALGVLDPEKCPDKEARIDHIAMLLQDAAFMFREPETRTDPLRHRVIPQMISKAFLLKKGKNGHALGLGTYVKDFSEVSNELIAFLLTIIECMLLRWKSGEFVQVDFTRERFHGKYHDHLESLLAFEENGYLDTVRKEIWTEACKLAGISPGIEVHDDAEVVRGNVRRGDLEKLAAARAQGSTPSQGSSRHPQTEAPS</sequence>
<proteinExistence type="predicted"/>
<feature type="region of interest" description="Disordered" evidence="1">
    <location>
        <begin position="40"/>
        <end position="166"/>
    </location>
</feature>
<dbReference type="AlphaFoldDB" id="A0A165H976"/>
<accession>A0A165H976</accession>
<feature type="compositionally biased region" description="Basic and acidic residues" evidence="1">
    <location>
        <begin position="151"/>
        <end position="164"/>
    </location>
</feature>
<keyword evidence="4" id="KW-1185">Reference proteome</keyword>
<gene>
    <name evidence="3" type="ORF">EXIGLDRAFT_769681</name>
</gene>
<evidence type="ECO:0000259" key="2">
    <source>
        <dbReference type="Pfam" id="PF20149"/>
    </source>
</evidence>
<dbReference type="Pfam" id="PF20149">
    <property type="entry name" value="DUF6532"/>
    <property type="match status" value="1"/>
</dbReference>
<dbReference type="InParanoid" id="A0A165H976"/>
<dbReference type="Proteomes" id="UP000077266">
    <property type="component" value="Unassembled WGS sequence"/>
</dbReference>
<evidence type="ECO:0000313" key="3">
    <source>
        <dbReference type="EMBL" id="KZV91630.1"/>
    </source>
</evidence>
<dbReference type="EMBL" id="KV426023">
    <property type="protein sequence ID" value="KZV91630.1"/>
    <property type="molecule type" value="Genomic_DNA"/>
</dbReference>
<dbReference type="InterPro" id="IPR045341">
    <property type="entry name" value="DUF6532"/>
</dbReference>
<dbReference type="OrthoDB" id="3257342at2759"/>
<name>A0A165H976_EXIGL</name>
<organism evidence="3 4">
    <name type="scientific">Exidia glandulosa HHB12029</name>
    <dbReference type="NCBI Taxonomy" id="1314781"/>
    <lineage>
        <taxon>Eukaryota</taxon>
        <taxon>Fungi</taxon>
        <taxon>Dikarya</taxon>
        <taxon>Basidiomycota</taxon>
        <taxon>Agaricomycotina</taxon>
        <taxon>Agaricomycetes</taxon>
        <taxon>Auriculariales</taxon>
        <taxon>Exidiaceae</taxon>
        <taxon>Exidia</taxon>
    </lineage>
</organism>
<feature type="compositionally biased region" description="Low complexity" evidence="1">
    <location>
        <begin position="205"/>
        <end position="230"/>
    </location>
</feature>
<protein>
    <recommendedName>
        <fullName evidence="2">DUF6532 domain-containing protein</fullName>
    </recommendedName>
</protein>
<feature type="compositionally biased region" description="Polar residues" evidence="1">
    <location>
        <begin position="535"/>
        <end position="553"/>
    </location>
</feature>
<feature type="region of interest" description="Disordered" evidence="1">
    <location>
        <begin position="530"/>
        <end position="553"/>
    </location>
</feature>
<reference evidence="3 4" key="1">
    <citation type="journal article" date="2016" name="Mol. Biol. Evol.">
        <title>Comparative Genomics of Early-Diverging Mushroom-Forming Fungi Provides Insights into the Origins of Lignocellulose Decay Capabilities.</title>
        <authorList>
            <person name="Nagy L.G."/>
            <person name="Riley R."/>
            <person name="Tritt A."/>
            <person name="Adam C."/>
            <person name="Daum C."/>
            <person name="Floudas D."/>
            <person name="Sun H."/>
            <person name="Yadav J.S."/>
            <person name="Pangilinan J."/>
            <person name="Larsson K.H."/>
            <person name="Matsuura K."/>
            <person name="Barry K."/>
            <person name="Labutti K."/>
            <person name="Kuo R."/>
            <person name="Ohm R.A."/>
            <person name="Bhattacharya S.S."/>
            <person name="Shirouzu T."/>
            <person name="Yoshinaga Y."/>
            <person name="Martin F.M."/>
            <person name="Grigoriev I.V."/>
            <person name="Hibbett D.S."/>
        </authorList>
    </citation>
    <scope>NUCLEOTIDE SEQUENCE [LARGE SCALE GENOMIC DNA]</scope>
    <source>
        <strain evidence="3 4">HHB12029</strain>
    </source>
</reference>
<feature type="domain" description="DUF6532" evidence="2">
    <location>
        <begin position="278"/>
        <end position="480"/>
    </location>
</feature>
<evidence type="ECO:0000313" key="4">
    <source>
        <dbReference type="Proteomes" id="UP000077266"/>
    </source>
</evidence>
<feature type="region of interest" description="Disordered" evidence="1">
    <location>
        <begin position="193"/>
        <end position="263"/>
    </location>
</feature>
<evidence type="ECO:0000256" key="1">
    <source>
        <dbReference type="SAM" id="MobiDB-lite"/>
    </source>
</evidence>